<keyword evidence="3" id="KW-1185">Reference proteome</keyword>
<accession>A0ABQ2F589</accession>
<dbReference type="RefSeq" id="WP_022920541.1">
    <property type="nucleotide sequence ID" value="NZ_BMLB01000002.1"/>
</dbReference>
<dbReference type="InterPro" id="IPR016181">
    <property type="entry name" value="Acyl_CoA_acyltransferase"/>
</dbReference>
<dbReference type="InterPro" id="IPR000182">
    <property type="entry name" value="GNAT_dom"/>
</dbReference>
<gene>
    <name evidence="2" type="ORF">GCM10011509_09540</name>
</gene>
<proteinExistence type="predicted"/>
<dbReference type="Pfam" id="PF00583">
    <property type="entry name" value="Acetyltransf_1"/>
    <property type="match status" value="1"/>
</dbReference>
<name>A0ABQ2F589_9MICO</name>
<evidence type="ECO:0000313" key="2">
    <source>
        <dbReference type="EMBL" id="GGK63250.1"/>
    </source>
</evidence>
<organism evidence="2 3">
    <name type="scientific">Ornithinimicrobium pekingense</name>
    <dbReference type="NCBI Taxonomy" id="384677"/>
    <lineage>
        <taxon>Bacteria</taxon>
        <taxon>Bacillati</taxon>
        <taxon>Actinomycetota</taxon>
        <taxon>Actinomycetes</taxon>
        <taxon>Micrococcales</taxon>
        <taxon>Ornithinimicrobiaceae</taxon>
        <taxon>Ornithinimicrobium</taxon>
    </lineage>
</organism>
<feature type="domain" description="N-acetyltransferase" evidence="1">
    <location>
        <begin position="11"/>
        <end position="208"/>
    </location>
</feature>
<dbReference type="InterPro" id="IPR052523">
    <property type="entry name" value="Trichothecene_AcTrans"/>
</dbReference>
<dbReference type="CDD" id="cd04301">
    <property type="entry name" value="NAT_SF"/>
    <property type="match status" value="1"/>
</dbReference>
<dbReference type="SUPFAM" id="SSF55729">
    <property type="entry name" value="Acyl-CoA N-acyltransferases (Nat)"/>
    <property type="match status" value="1"/>
</dbReference>
<dbReference type="PANTHER" id="PTHR42791:SF1">
    <property type="entry name" value="N-ACETYLTRANSFERASE DOMAIN-CONTAINING PROTEIN"/>
    <property type="match status" value="1"/>
</dbReference>
<dbReference type="Gene3D" id="3.40.630.30">
    <property type="match status" value="1"/>
</dbReference>
<dbReference type="Proteomes" id="UP000662111">
    <property type="component" value="Unassembled WGS sequence"/>
</dbReference>
<reference evidence="3" key="1">
    <citation type="journal article" date="2019" name="Int. J. Syst. Evol. Microbiol.">
        <title>The Global Catalogue of Microorganisms (GCM) 10K type strain sequencing project: providing services to taxonomists for standard genome sequencing and annotation.</title>
        <authorList>
            <consortium name="The Broad Institute Genomics Platform"/>
            <consortium name="The Broad Institute Genome Sequencing Center for Infectious Disease"/>
            <person name="Wu L."/>
            <person name="Ma J."/>
        </authorList>
    </citation>
    <scope>NUCLEOTIDE SEQUENCE [LARGE SCALE GENOMIC DNA]</scope>
    <source>
        <strain evidence="3">CGMCC 1.5362</strain>
    </source>
</reference>
<protein>
    <recommendedName>
        <fullName evidence="1">N-acetyltransferase domain-containing protein</fullName>
    </recommendedName>
</protein>
<dbReference type="EMBL" id="BMLB01000002">
    <property type="protein sequence ID" value="GGK63250.1"/>
    <property type="molecule type" value="Genomic_DNA"/>
</dbReference>
<evidence type="ECO:0000313" key="3">
    <source>
        <dbReference type="Proteomes" id="UP000662111"/>
    </source>
</evidence>
<dbReference type="PROSITE" id="PS51186">
    <property type="entry name" value="GNAT"/>
    <property type="match status" value="1"/>
</dbReference>
<evidence type="ECO:0000259" key="1">
    <source>
        <dbReference type="PROSITE" id="PS51186"/>
    </source>
</evidence>
<comment type="caution">
    <text evidence="2">The sequence shown here is derived from an EMBL/GenBank/DDBJ whole genome shotgun (WGS) entry which is preliminary data.</text>
</comment>
<dbReference type="PANTHER" id="PTHR42791">
    <property type="entry name" value="GNAT FAMILY ACETYLTRANSFERASE"/>
    <property type="match status" value="1"/>
</dbReference>
<sequence length="211" mass="22498">MVSQSAPRFRYRVEPATASDGPALVEVLAESFQGYAWTSWIVPAEQHEERLGALFALTVSDVALPHGDVWVARGPEPEATVVGGVVVLRPDRPVPAHVWDAVGRAEAQVLGERLEVANQAEAACGVLRPTGPHLNVATMGVHPAHRRLGVARDLLKPVVALADRLGVTTYLETSSEANVALYRQAGFSVSGEVEVPGGGPYVWAMRRGARA</sequence>